<evidence type="ECO:0000313" key="2">
    <source>
        <dbReference type="EMBL" id="JAC81611.1"/>
    </source>
</evidence>
<feature type="compositionally biased region" description="Basic and acidic residues" evidence="1">
    <location>
        <begin position="244"/>
        <end position="262"/>
    </location>
</feature>
<evidence type="ECO:0000256" key="1">
    <source>
        <dbReference type="SAM" id="MobiDB-lite"/>
    </source>
</evidence>
<feature type="compositionally biased region" description="Basic and acidic residues" evidence="1">
    <location>
        <begin position="271"/>
        <end position="283"/>
    </location>
</feature>
<gene>
    <name evidence="2" type="ORF">TSPGSL018_7513</name>
</gene>
<organism evidence="2">
    <name type="scientific">Tetraselmis sp. GSL018</name>
    <dbReference type="NCBI Taxonomy" id="582737"/>
    <lineage>
        <taxon>Eukaryota</taxon>
        <taxon>Viridiplantae</taxon>
        <taxon>Chlorophyta</taxon>
        <taxon>core chlorophytes</taxon>
        <taxon>Chlorodendrophyceae</taxon>
        <taxon>Chlorodendrales</taxon>
        <taxon>Chlorodendraceae</taxon>
        <taxon>Tetraselmis</taxon>
    </lineage>
</organism>
<feature type="non-terminal residue" evidence="2">
    <location>
        <position position="1"/>
    </location>
</feature>
<reference evidence="2" key="1">
    <citation type="submission" date="2014-05" db="EMBL/GenBank/DDBJ databases">
        <title>The transcriptome of the halophilic microalga Tetraselmis sp. GSL018 isolated from the Great Salt Lake, Utah.</title>
        <authorList>
            <person name="Jinkerson R.E."/>
            <person name="D'Adamo S."/>
            <person name="Posewitz M.C."/>
        </authorList>
    </citation>
    <scope>NUCLEOTIDE SEQUENCE</scope>
    <source>
        <strain evidence="2">GSL018</strain>
    </source>
</reference>
<feature type="region of interest" description="Disordered" evidence="1">
    <location>
        <begin position="175"/>
        <end position="283"/>
    </location>
</feature>
<feature type="compositionally biased region" description="Low complexity" evidence="1">
    <location>
        <begin position="210"/>
        <end position="227"/>
    </location>
</feature>
<proteinExistence type="predicted"/>
<feature type="compositionally biased region" description="Low complexity" evidence="1">
    <location>
        <begin position="31"/>
        <end position="47"/>
    </location>
</feature>
<dbReference type="AlphaFoldDB" id="A0A061SG00"/>
<dbReference type="EMBL" id="GBEZ01003535">
    <property type="protein sequence ID" value="JAC81611.1"/>
    <property type="molecule type" value="Transcribed_RNA"/>
</dbReference>
<accession>A0A061SG00</accession>
<feature type="compositionally biased region" description="Basic and acidic residues" evidence="1">
    <location>
        <begin position="97"/>
        <end position="107"/>
    </location>
</feature>
<feature type="region of interest" description="Disordered" evidence="1">
    <location>
        <begin position="1"/>
        <end position="127"/>
    </location>
</feature>
<protein>
    <submittedName>
        <fullName evidence="2">Uncharacterized protein</fullName>
    </submittedName>
</protein>
<sequence length="330" mass="34254">GIGVPAGDAETEGAGGVGSRGSTDAGLWRTEAPARGAAEAAAASGDGDPPRGEEPVAAAADASGPFEGGGSADAGAWSPRSRSDAEGGAATEDGEPSDLRAELEARIRQALPDPPAASLRGSAVERGRGAVVRISGAANAKSDPFDRATSGSYCLLPEDVEQIQRAFVSVRDLDPGEVPGHILGEQARATGSAPTGGAGAAEERWRSLLELEQQQQQGRGEPPGGRSSPRRRSHLTRALQASSRADRNDRESSAEARARAHVDAAAAAARAAEERAQQAARERYRADLRDMREALAGVEAMADELELEFVASHHRLAQIEQQQQRQTPEG</sequence>
<name>A0A061SG00_9CHLO</name>